<reference evidence="2 3" key="1">
    <citation type="submission" date="2021-02" db="EMBL/GenBank/DDBJ databases">
        <title>Plant Genome Project.</title>
        <authorList>
            <person name="Zhang R.-G."/>
        </authorList>
    </citation>
    <scope>NUCLEOTIDE SEQUENCE [LARGE SCALE GENOMIC DNA]</scope>
    <source>
        <tissue evidence="2">Leaves</tissue>
    </source>
</reference>
<dbReference type="InterPro" id="IPR039624">
    <property type="entry name" value="LEA1/2/D7/KIN2"/>
</dbReference>
<evidence type="ECO:0000313" key="3">
    <source>
        <dbReference type="Proteomes" id="UP000827721"/>
    </source>
</evidence>
<dbReference type="Proteomes" id="UP000827721">
    <property type="component" value="Unassembled WGS sequence"/>
</dbReference>
<feature type="region of interest" description="Disordered" evidence="1">
    <location>
        <begin position="1"/>
        <end position="66"/>
    </location>
</feature>
<accession>A0ABQ8I938</accession>
<name>A0ABQ8I938_9ROSI</name>
<feature type="compositionally biased region" description="Polar residues" evidence="1">
    <location>
        <begin position="24"/>
        <end position="58"/>
    </location>
</feature>
<sequence>MSNTQQQFSAGQTHGHAQAKTEEWIQSAQNTTNAARDEVSNASQSGQEQSGGFLQQTGEKMVNLAQGAVDGVKNTLGMGDNNNNNNNK</sequence>
<protein>
    <submittedName>
        <fullName evidence="2">Uncharacterized protein</fullName>
    </submittedName>
</protein>
<feature type="compositionally biased region" description="Polar residues" evidence="1">
    <location>
        <begin position="1"/>
        <end position="12"/>
    </location>
</feature>
<keyword evidence="3" id="KW-1185">Reference proteome</keyword>
<evidence type="ECO:0000256" key="1">
    <source>
        <dbReference type="SAM" id="MobiDB-lite"/>
    </source>
</evidence>
<dbReference type="PANTHER" id="PTHR34191:SF20">
    <property type="entry name" value="LATE EMBRYOGENESIS ABUNDANT PROTEIN (LEA) FAMILY PROTEIN"/>
    <property type="match status" value="1"/>
</dbReference>
<proteinExistence type="predicted"/>
<gene>
    <name evidence="2" type="ORF">JRO89_XS03G0075300</name>
</gene>
<organism evidence="2 3">
    <name type="scientific">Xanthoceras sorbifolium</name>
    <dbReference type="NCBI Taxonomy" id="99658"/>
    <lineage>
        <taxon>Eukaryota</taxon>
        <taxon>Viridiplantae</taxon>
        <taxon>Streptophyta</taxon>
        <taxon>Embryophyta</taxon>
        <taxon>Tracheophyta</taxon>
        <taxon>Spermatophyta</taxon>
        <taxon>Magnoliopsida</taxon>
        <taxon>eudicotyledons</taxon>
        <taxon>Gunneridae</taxon>
        <taxon>Pentapetalae</taxon>
        <taxon>rosids</taxon>
        <taxon>malvids</taxon>
        <taxon>Sapindales</taxon>
        <taxon>Sapindaceae</taxon>
        <taxon>Xanthoceroideae</taxon>
        <taxon>Xanthoceras</taxon>
    </lineage>
</organism>
<dbReference type="EMBL" id="JAFEMO010000003">
    <property type="protein sequence ID" value="KAH7573138.1"/>
    <property type="molecule type" value="Genomic_DNA"/>
</dbReference>
<comment type="caution">
    <text evidence="2">The sequence shown here is derived from an EMBL/GenBank/DDBJ whole genome shotgun (WGS) entry which is preliminary data.</text>
</comment>
<dbReference type="PANTHER" id="PTHR34191">
    <property type="entry name" value="LATE EMBRYOGENESIS ABUNDANT PROTEIN (LEA) FAMILY PROTEIN"/>
    <property type="match status" value="1"/>
</dbReference>
<evidence type="ECO:0000313" key="2">
    <source>
        <dbReference type="EMBL" id="KAH7573138.1"/>
    </source>
</evidence>